<keyword evidence="1" id="KW-0456">Lyase</keyword>
<evidence type="ECO:0000313" key="2">
    <source>
        <dbReference type="Proteomes" id="UP000281431"/>
    </source>
</evidence>
<dbReference type="InterPro" id="IPR001106">
    <property type="entry name" value="Aromatic_Lyase"/>
</dbReference>
<sequence length="498" mass="52867">MIELTGELTTQDLVAIARENADVAPSAETVERMEDVRAVVDDIVRRGDYHIYGVNAGVGDLHGKSISRERIQEMQENIIESTITAVEPIASTEVTRAAMVAKANTLAAGRSGVRPEIVHKLCAMLNEGVHPRMSLGGSTDDLTAIAHVGLVLLGKGEAEIGGEIVSGGEALERAGIEPVRLAPKEAMSLVSGTAVMTGMLALNVHDIDRLVRTADVVSALTFELVGDAPETFADRVSDVRPHDGHATSASNVRALLNRDADGSSPKMVQDPLSLRVIPQVHGTVRSHLDFGRETVDTELRSATDNPLVFPDGKIYSCGAFNGQPIASAADSLRNVVTKLGSISESRNRLLLRDKQDDFPFLAANPGVESGLMMVQYTSSGLLAETLATDSISSHSVTVSGGQEDIHSMGTISARKLTETVETVSRMLAIELLCANRHHNLSADGSMDPALEAVLDHVDAVVEDPVADTPSLDYIAALTEQIRTGTIVDVVEANGVEID</sequence>
<gene>
    <name evidence="1" type="ORF">EA472_07955</name>
</gene>
<dbReference type="InterPro" id="IPR008948">
    <property type="entry name" value="L-Aspartase-like"/>
</dbReference>
<dbReference type="Gene3D" id="1.10.275.10">
    <property type="entry name" value="Fumarase/aspartase (N-terminal domain)"/>
    <property type="match status" value="1"/>
</dbReference>
<dbReference type="GO" id="GO:0016829">
    <property type="term" value="F:lyase activity"/>
    <property type="evidence" value="ECO:0007669"/>
    <property type="project" value="UniProtKB-KW"/>
</dbReference>
<keyword evidence="2" id="KW-1185">Reference proteome</keyword>
<dbReference type="Pfam" id="PF00221">
    <property type="entry name" value="Lyase_aromatic"/>
    <property type="match status" value="1"/>
</dbReference>
<dbReference type="EMBL" id="REFZ01000004">
    <property type="protein sequence ID" value="RQH01369.1"/>
    <property type="molecule type" value="Genomic_DNA"/>
</dbReference>
<dbReference type="SUPFAM" id="SSF48557">
    <property type="entry name" value="L-aspartase-like"/>
    <property type="match status" value="1"/>
</dbReference>
<accession>A0A3N6MC30</accession>
<dbReference type="Proteomes" id="UP000281431">
    <property type="component" value="Unassembled WGS sequence"/>
</dbReference>
<dbReference type="Gene3D" id="1.20.200.10">
    <property type="entry name" value="Fumarase/aspartase (Central domain)"/>
    <property type="match status" value="1"/>
</dbReference>
<dbReference type="InterPro" id="IPR024083">
    <property type="entry name" value="Fumarase/histidase_N"/>
</dbReference>
<dbReference type="PANTHER" id="PTHR10362">
    <property type="entry name" value="HISTIDINE AMMONIA-LYASE"/>
    <property type="match status" value="1"/>
</dbReference>
<evidence type="ECO:0000313" key="1">
    <source>
        <dbReference type="EMBL" id="RQH01369.1"/>
    </source>
</evidence>
<protein>
    <submittedName>
        <fullName evidence="1">Aromatic amino acid lyase</fullName>
    </submittedName>
</protein>
<dbReference type="OrthoDB" id="27422at2157"/>
<dbReference type="CDD" id="cd00332">
    <property type="entry name" value="PAL-HAL"/>
    <property type="match status" value="1"/>
</dbReference>
<name>A0A3N6MC30_NATCH</name>
<proteinExistence type="predicted"/>
<organism evidence="1 2">
    <name type="scientific">Natrarchaeobius chitinivorans</name>
    <dbReference type="NCBI Taxonomy" id="1679083"/>
    <lineage>
        <taxon>Archaea</taxon>
        <taxon>Methanobacteriati</taxon>
        <taxon>Methanobacteriota</taxon>
        <taxon>Stenosarchaea group</taxon>
        <taxon>Halobacteria</taxon>
        <taxon>Halobacteriales</taxon>
        <taxon>Natrialbaceae</taxon>
        <taxon>Natrarchaeobius</taxon>
    </lineage>
</organism>
<comment type="caution">
    <text evidence="1">The sequence shown here is derived from an EMBL/GenBank/DDBJ whole genome shotgun (WGS) entry which is preliminary data.</text>
</comment>
<reference evidence="1 2" key="1">
    <citation type="submission" date="2018-10" db="EMBL/GenBank/DDBJ databases">
        <title>Natrarchaeobius chitinivorans gen. nov., sp. nov., and Natrarchaeobius haloalkaliphilus sp. nov., alkaliphilic, chitin-utilizing haloarchaea from hypersaline alkaline lakes.</title>
        <authorList>
            <person name="Sorokin D.Y."/>
            <person name="Elcheninov A.G."/>
            <person name="Kostrikina N.A."/>
            <person name="Bale N.J."/>
            <person name="Sinninghe Damste J.S."/>
            <person name="Khijniak T.V."/>
            <person name="Kublanov I.V."/>
            <person name="Toshchakov S.V."/>
        </authorList>
    </citation>
    <scope>NUCLEOTIDE SEQUENCE [LARGE SCALE GENOMIC DNA]</scope>
    <source>
        <strain evidence="1 2">AArcht7</strain>
    </source>
</reference>
<dbReference type="AlphaFoldDB" id="A0A3N6MC30"/>